<sequence>MSSSLKPITVHGKAGPNPPKVIMILEELGLPYEISSTQFADVKGPAYLAVNPNGRLPAIYDPNTNLTLWESGAIVEYLIETYDKENKLSFPQGSNESFLTKQWLFYQTTGQGPYYGQAVWFTRYHPEKVPSAVDRYIKEINRVTGVVEGHLAAEKAKGSEGPWLVGGKITYADISWYMWQAVITVVLGDDIINYAEYPNFKEWLDRLAARPAIKRAVELSQS</sequence>
<proteinExistence type="predicted"/>
<evidence type="ECO:0000313" key="2">
    <source>
        <dbReference type="Proteomes" id="UP001153334"/>
    </source>
</evidence>
<protein>
    <submittedName>
        <fullName evidence="1">Uncharacterized protein</fullName>
    </submittedName>
</protein>
<name>A0ACC2IWT5_9PEZI</name>
<organism evidence="1 2">
    <name type="scientific">Nemania bipapillata</name>
    <dbReference type="NCBI Taxonomy" id="110536"/>
    <lineage>
        <taxon>Eukaryota</taxon>
        <taxon>Fungi</taxon>
        <taxon>Dikarya</taxon>
        <taxon>Ascomycota</taxon>
        <taxon>Pezizomycotina</taxon>
        <taxon>Sordariomycetes</taxon>
        <taxon>Xylariomycetidae</taxon>
        <taxon>Xylariales</taxon>
        <taxon>Xylariaceae</taxon>
        <taxon>Nemania</taxon>
    </lineage>
</organism>
<reference evidence="1" key="1">
    <citation type="submission" date="2022-11" db="EMBL/GenBank/DDBJ databases">
        <title>Genome Sequence of Nemania bipapillata.</title>
        <authorList>
            <person name="Buettner E."/>
        </authorList>
    </citation>
    <scope>NUCLEOTIDE SEQUENCE</scope>
    <source>
        <strain evidence="1">CP14</strain>
    </source>
</reference>
<accession>A0ACC2IWT5</accession>
<dbReference type="Proteomes" id="UP001153334">
    <property type="component" value="Unassembled WGS sequence"/>
</dbReference>
<keyword evidence="2" id="KW-1185">Reference proteome</keyword>
<dbReference type="EMBL" id="JAPESX010000813">
    <property type="protein sequence ID" value="KAJ8119597.1"/>
    <property type="molecule type" value="Genomic_DNA"/>
</dbReference>
<comment type="caution">
    <text evidence="1">The sequence shown here is derived from an EMBL/GenBank/DDBJ whole genome shotgun (WGS) entry which is preliminary data.</text>
</comment>
<evidence type="ECO:0000313" key="1">
    <source>
        <dbReference type="EMBL" id="KAJ8119597.1"/>
    </source>
</evidence>
<gene>
    <name evidence="1" type="ORF">ONZ43_g3487</name>
</gene>